<evidence type="ECO:0000256" key="2">
    <source>
        <dbReference type="SAM" id="Phobius"/>
    </source>
</evidence>
<accession>A0A0B3YSH5</accession>
<keyword evidence="2" id="KW-1133">Transmembrane helix</keyword>
<keyword evidence="4" id="KW-1185">Reference proteome</keyword>
<evidence type="ECO:0000313" key="4">
    <source>
        <dbReference type="Proteomes" id="UP000031197"/>
    </source>
</evidence>
<feature type="transmembrane region" description="Helical" evidence="2">
    <location>
        <begin position="12"/>
        <end position="33"/>
    </location>
</feature>
<reference evidence="3 4" key="1">
    <citation type="submission" date="2014-12" db="EMBL/GenBank/DDBJ databases">
        <title>Genome sequencing of Alteromonas marina AD001.</title>
        <authorList>
            <person name="Adrian T.G.S."/>
            <person name="Chan K.G."/>
        </authorList>
    </citation>
    <scope>NUCLEOTIDE SEQUENCE [LARGE SCALE GENOMIC DNA]</scope>
    <source>
        <strain evidence="3 4">AD001</strain>
    </source>
</reference>
<dbReference type="AlphaFoldDB" id="A0A0B3YSH5"/>
<feature type="region of interest" description="Disordered" evidence="1">
    <location>
        <begin position="285"/>
        <end position="304"/>
    </location>
</feature>
<dbReference type="RefSeq" id="WP_039216394.1">
    <property type="nucleotide sequence ID" value="NZ_JWLW01000002.1"/>
</dbReference>
<organism evidence="3 4">
    <name type="scientific">Alteromonas marina</name>
    <dbReference type="NCBI Taxonomy" id="203795"/>
    <lineage>
        <taxon>Bacteria</taxon>
        <taxon>Pseudomonadati</taxon>
        <taxon>Pseudomonadota</taxon>
        <taxon>Gammaproteobacteria</taxon>
        <taxon>Alteromonadales</taxon>
        <taxon>Alteromonadaceae</taxon>
        <taxon>Alteromonas/Salinimonas group</taxon>
        <taxon>Alteromonas</taxon>
    </lineage>
</organism>
<dbReference type="OrthoDB" id="5701613at2"/>
<dbReference type="Proteomes" id="UP000031197">
    <property type="component" value="Unassembled WGS sequence"/>
</dbReference>
<dbReference type="EMBL" id="JWLW01000002">
    <property type="protein sequence ID" value="KHT57639.1"/>
    <property type="molecule type" value="Genomic_DNA"/>
</dbReference>
<proteinExistence type="predicted"/>
<keyword evidence="2" id="KW-0812">Transmembrane</keyword>
<keyword evidence="2" id="KW-0472">Membrane</keyword>
<sequence>MIKPKFKSPACITLNWALLFLCLQTIALIGQYFSFKADIHEAQDKVERRISLDSAFLDVGNETLNTPVNQHAIYSYLDRLNSELIKEGYPILVSHIQEISIQSQDFTQYPNVTSTLLINAEQRIVVEMRSKSSWSGVGFSFIALLCSLLLLPVFSIATKKRKKVSAVEEESLPPTPKLIINLKDKTLSNGVDDKVVALQNKPLCFYTALVKFCIEYPNQPLPPHKDVPHELMILANKSFGRLIELGHTKRKRPDFNANLDKTLSEIRAALDEVFAGFTEEKEIYYPPRAQGEGSRSKQHSYALPSIKDDDIEIIGS</sequence>
<comment type="caution">
    <text evidence="3">The sequence shown here is derived from an EMBL/GenBank/DDBJ whole genome shotgun (WGS) entry which is preliminary data.</text>
</comment>
<evidence type="ECO:0000313" key="3">
    <source>
        <dbReference type="EMBL" id="KHT57639.1"/>
    </source>
</evidence>
<name>A0A0B3YSH5_9ALTE</name>
<gene>
    <name evidence="3" type="ORF">RJ41_01395</name>
</gene>
<feature type="transmembrane region" description="Helical" evidence="2">
    <location>
        <begin position="137"/>
        <end position="157"/>
    </location>
</feature>
<protein>
    <submittedName>
        <fullName evidence="3">Uncharacterized protein</fullName>
    </submittedName>
</protein>
<evidence type="ECO:0000256" key="1">
    <source>
        <dbReference type="SAM" id="MobiDB-lite"/>
    </source>
</evidence>